<keyword evidence="1" id="KW-0472">Membrane</keyword>
<keyword evidence="1" id="KW-1133">Transmembrane helix</keyword>
<sequence>MGSTQFGNFHNFCRDSTLPVCNLFVPNNQPPNQAYGGCPLLGINLGHGKRLGNLGSILIAFFAIPITIYLLLRSEKKKAAVGRREIQIFLAGYILIEICEIFTVGAFPLDATIRKGFTAVHLAAITATCWTLFLNALVGFQLLYDGTPISISLFLVSAGILFIGTGYIALDTAYSWTGHFNSSLSGNNPNIGLYVLYLLFPLVCLFLFYVLETILVIRVLGEKRPMIYLTGATFLFAIGQIFDFVISTHICEPTNGQINGALFETLFTLLAVVVIWLFWNSITEDDWPAASTSYLTSNVPTDNYLTSNVLPDNFRTTNAR</sequence>
<dbReference type="GO" id="GO:0051082">
    <property type="term" value="F:unfolded protein binding"/>
    <property type="evidence" value="ECO:0007669"/>
    <property type="project" value="TreeGrafter"/>
</dbReference>
<reference evidence="2 3" key="1">
    <citation type="journal article" date="2015" name="Environ. Microbiol.">
        <title>Metagenome sequence of Elaphomyces granulatus from sporocarp tissue reveals Ascomycota ectomycorrhizal fingerprints of genome expansion and a Proteobacteria-rich microbiome.</title>
        <authorList>
            <person name="Quandt C.A."/>
            <person name="Kohler A."/>
            <person name="Hesse C.N."/>
            <person name="Sharpton T.J."/>
            <person name="Martin F."/>
            <person name="Spatafora J.W."/>
        </authorList>
    </citation>
    <scope>NUCLEOTIDE SEQUENCE [LARGE SCALE GENOMIC DNA]</scope>
    <source>
        <strain evidence="2 3">OSC145934</strain>
    </source>
</reference>
<proteinExistence type="predicted"/>
<keyword evidence="1" id="KW-0812">Transmembrane</keyword>
<evidence type="ECO:0000313" key="2">
    <source>
        <dbReference type="EMBL" id="OXV08084.1"/>
    </source>
</evidence>
<evidence type="ECO:0000313" key="3">
    <source>
        <dbReference type="Proteomes" id="UP000243515"/>
    </source>
</evidence>
<dbReference type="PANTHER" id="PTHR35329">
    <property type="entry name" value="CHITIN SYNTHASE EXPORT CHAPERONE"/>
    <property type="match status" value="1"/>
</dbReference>
<feature type="transmembrane region" description="Helical" evidence="1">
    <location>
        <begin position="88"/>
        <end position="107"/>
    </location>
</feature>
<feature type="transmembrane region" description="Helical" evidence="1">
    <location>
        <begin position="194"/>
        <end position="220"/>
    </location>
</feature>
<dbReference type="GO" id="GO:0006457">
    <property type="term" value="P:protein folding"/>
    <property type="evidence" value="ECO:0007669"/>
    <property type="project" value="TreeGrafter"/>
</dbReference>
<feature type="transmembrane region" description="Helical" evidence="1">
    <location>
        <begin position="54"/>
        <end position="72"/>
    </location>
</feature>
<comment type="caution">
    <text evidence="2">The sequence shown here is derived from an EMBL/GenBank/DDBJ whole genome shotgun (WGS) entry which is preliminary data.</text>
</comment>
<dbReference type="InterPro" id="IPR022057">
    <property type="entry name" value="Chs7"/>
</dbReference>
<feature type="transmembrane region" description="Helical" evidence="1">
    <location>
        <begin position="227"/>
        <end position="246"/>
    </location>
</feature>
<keyword evidence="3" id="KW-1185">Reference proteome</keyword>
<dbReference type="OrthoDB" id="5582162at2759"/>
<dbReference type="PANTHER" id="PTHR35329:SF1">
    <property type="entry name" value="CHITIN SYNTHASE EXPORT CHAPERONE"/>
    <property type="match status" value="1"/>
</dbReference>
<name>A0A232LVI3_9EURO</name>
<dbReference type="Proteomes" id="UP000243515">
    <property type="component" value="Unassembled WGS sequence"/>
</dbReference>
<dbReference type="EMBL" id="NPHW01004331">
    <property type="protein sequence ID" value="OXV08084.1"/>
    <property type="molecule type" value="Genomic_DNA"/>
</dbReference>
<feature type="transmembrane region" description="Helical" evidence="1">
    <location>
        <begin position="258"/>
        <end position="279"/>
    </location>
</feature>
<dbReference type="AlphaFoldDB" id="A0A232LVI3"/>
<dbReference type="Pfam" id="PF12271">
    <property type="entry name" value="Chs7"/>
    <property type="match status" value="1"/>
</dbReference>
<feature type="transmembrane region" description="Helical" evidence="1">
    <location>
        <begin position="151"/>
        <end position="174"/>
    </location>
</feature>
<accession>A0A232LVI3</accession>
<evidence type="ECO:0000256" key="1">
    <source>
        <dbReference type="SAM" id="Phobius"/>
    </source>
</evidence>
<organism evidence="2 3">
    <name type="scientific">Elaphomyces granulatus</name>
    <dbReference type="NCBI Taxonomy" id="519963"/>
    <lineage>
        <taxon>Eukaryota</taxon>
        <taxon>Fungi</taxon>
        <taxon>Dikarya</taxon>
        <taxon>Ascomycota</taxon>
        <taxon>Pezizomycotina</taxon>
        <taxon>Eurotiomycetes</taxon>
        <taxon>Eurotiomycetidae</taxon>
        <taxon>Eurotiales</taxon>
        <taxon>Elaphomycetaceae</taxon>
        <taxon>Elaphomyces</taxon>
    </lineage>
</organism>
<protein>
    <submittedName>
        <fullName evidence="2">Uncharacterized protein</fullName>
    </submittedName>
</protein>
<dbReference type="GO" id="GO:0005789">
    <property type="term" value="C:endoplasmic reticulum membrane"/>
    <property type="evidence" value="ECO:0007669"/>
    <property type="project" value="TreeGrafter"/>
</dbReference>
<feature type="transmembrane region" description="Helical" evidence="1">
    <location>
        <begin position="119"/>
        <end position="144"/>
    </location>
</feature>
<gene>
    <name evidence="2" type="ORF">Egran_04153</name>
</gene>